<dbReference type="EMBL" id="PNCG01000002">
    <property type="protein sequence ID" value="TMP88521.1"/>
    <property type="molecule type" value="Genomic_DNA"/>
</dbReference>
<protein>
    <recommendedName>
        <fullName evidence="3">Phage tail protein</fullName>
    </recommendedName>
</protein>
<evidence type="ECO:0000313" key="2">
    <source>
        <dbReference type="Proteomes" id="UP000305874"/>
    </source>
</evidence>
<dbReference type="Pfam" id="PF06891">
    <property type="entry name" value="P2_Phage_GpR"/>
    <property type="match status" value="1"/>
</dbReference>
<gene>
    <name evidence="1" type="ORF">CWC05_03570</name>
</gene>
<proteinExistence type="predicted"/>
<dbReference type="RefSeq" id="WP_138547392.1">
    <property type="nucleotide sequence ID" value="NZ_PNCG01000002.1"/>
</dbReference>
<reference evidence="1 2" key="1">
    <citation type="submission" date="2017-12" db="EMBL/GenBank/DDBJ databases">
        <authorList>
            <person name="Paulsen S."/>
            <person name="Gram L.K."/>
        </authorList>
    </citation>
    <scope>NUCLEOTIDE SEQUENCE [LARGE SCALE GENOMIC DNA]</scope>
    <source>
        <strain evidence="1 2">S2897</strain>
    </source>
</reference>
<dbReference type="Proteomes" id="UP000305874">
    <property type="component" value="Unassembled WGS sequence"/>
</dbReference>
<dbReference type="InterPro" id="IPR009678">
    <property type="entry name" value="Phage_tail_completion_R"/>
</dbReference>
<name>A0A5S3Z931_9GAMM</name>
<evidence type="ECO:0000313" key="1">
    <source>
        <dbReference type="EMBL" id="TMP88521.1"/>
    </source>
</evidence>
<sequence length="147" mass="16548">MNKLQRITDYLSAHGLNQAATLDAWIEEGTFEPRAKNEGTGYTILTMAYKAIVSIERYAHSAHLLAAMVAIWMQEQGEEFDDSMVGFSADKTDDELFDIELEFMLSEDVQIVRDANGPLTFMGEQYRIESAPVWVAEDFTLDADIAN</sequence>
<evidence type="ECO:0008006" key="3">
    <source>
        <dbReference type="Google" id="ProtNLM"/>
    </source>
</evidence>
<organism evidence="1 2">
    <name type="scientific">Pseudoalteromonas ruthenica</name>
    <dbReference type="NCBI Taxonomy" id="151081"/>
    <lineage>
        <taxon>Bacteria</taxon>
        <taxon>Pseudomonadati</taxon>
        <taxon>Pseudomonadota</taxon>
        <taxon>Gammaproteobacteria</taxon>
        <taxon>Alteromonadales</taxon>
        <taxon>Pseudoalteromonadaceae</taxon>
        <taxon>Pseudoalteromonas</taxon>
    </lineage>
</organism>
<dbReference type="AlphaFoldDB" id="A0A5S3Z931"/>
<comment type="caution">
    <text evidence="1">The sequence shown here is derived from an EMBL/GenBank/DDBJ whole genome shotgun (WGS) entry which is preliminary data.</text>
</comment>
<reference evidence="2" key="2">
    <citation type="submission" date="2019-06" db="EMBL/GenBank/DDBJ databases">
        <title>Co-occurence of chitin degradation, pigmentation and bioactivity in marine Pseudoalteromonas.</title>
        <authorList>
            <person name="Sonnenschein E.C."/>
            <person name="Bech P.K."/>
        </authorList>
    </citation>
    <scope>NUCLEOTIDE SEQUENCE [LARGE SCALE GENOMIC DNA]</scope>
    <source>
        <strain evidence="2">S2897</strain>
    </source>
</reference>
<accession>A0A5S3Z931</accession>